<gene>
    <name evidence="2" type="ORF">PAHAL_5G507000</name>
</gene>
<feature type="compositionally biased region" description="Pro residues" evidence="1">
    <location>
        <begin position="1"/>
        <end position="20"/>
    </location>
</feature>
<dbReference type="AlphaFoldDB" id="A0A2S3HYM6"/>
<dbReference type="PANTHER" id="PTHR33673">
    <property type="entry name" value="SUPPRESSOR SRP40-LIKE PROTEIN"/>
    <property type="match status" value="1"/>
</dbReference>
<accession>A0A2S3HYM6</accession>
<dbReference type="Proteomes" id="UP000243499">
    <property type="component" value="Chromosome 5"/>
</dbReference>
<protein>
    <submittedName>
        <fullName evidence="2">Uncharacterized protein</fullName>
    </submittedName>
</protein>
<name>A0A2S3HYM6_9POAL</name>
<sequence>MEPQPGSPASPPSPGTPPSPGSAKVPTPDEPMEEATEQEPGRKSTSSSSSSSSSSESSAESPRHVDVVELGDTLLPAPEDEQFAVASSIQSAEGKPDGSATVGDEQADPTVQGARGKQDDRATLEDEHAAAPEHSAEVKPDDRALPEDEQAAAPAVRGAEVKPDDWAAWPEPPPPAVEYSSSSDGSAGAAPTGLTEAPQVQTMAKLDGAGAGTGEFDPQRIPASVFQTRASMSQAEWSMTSNESLFSIQGASDVGGPYAGSRSHFDFFYDEAMAAAEAESKLPSVAEGMESAEFAAPGSASSRASGGSANAKKATVFRRHDSGSGGSSSNFSFAFPILAPTSPKKKDLAGSALFQALEKEYDQQPPKLEAPVSAFEEMTTEAERRQNTGCCCCGCCWFDCSWATCCGWWRCCGSCSCPSFCRCRWCPCS</sequence>
<feature type="compositionally biased region" description="Low complexity" evidence="1">
    <location>
        <begin position="44"/>
        <end position="60"/>
    </location>
</feature>
<dbReference type="PANTHER" id="PTHR33673:SF36">
    <property type="entry name" value="MYB-LIKE PROTEIN Q"/>
    <property type="match status" value="1"/>
</dbReference>
<evidence type="ECO:0000313" key="2">
    <source>
        <dbReference type="EMBL" id="PAN32716.1"/>
    </source>
</evidence>
<reference evidence="2" key="1">
    <citation type="submission" date="2018-04" db="EMBL/GenBank/DDBJ databases">
        <title>WGS assembly of Panicum hallii.</title>
        <authorList>
            <person name="Lovell J."/>
            <person name="Jenkins J."/>
            <person name="Lowry D."/>
            <person name="Mamidi S."/>
            <person name="Sreedasyam A."/>
            <person name="Weng X."/>
            <person name="Barry K."/>
            <person name="Bonette J."/>
            <person name="Campitelli B."/>
            <person name="Daum C."/>
            <person name="Gordon S."/>
            <person name="Gould B."/>
            <person name="Lipzen A."/>
            <person name="Macqueen A."/>
            <person name="Palacio-Mejia J."/>
            <person name="Plott C."/>
            <person name="Shakirov E."/>
            <person name="Shu S."/>
            <person name="Yoshinaga Y."/>
            <person name="Zane M."/>
            <person name="Rokhsar D."/>
            <person name="Grimwood J."/>
            <person name="Schmutz J."/>
            <person name="Juenger T."/>
        </authorList>
    </citation>
    <scope>NUCLEOTIDE SEQUENCE [LARGE SCALE GENOMIC DNA]</scope>
    <source>
        <strain evidence="2">FIL2</strain>
    </source>
</reference>
<feature type="region of interest" description="Disordered" evidence="1">
    <location>
        <begin position="1"/>
        <end position="219"/>
    </location>
</feature>
<proteinExistence type="predicted"/>
<evidence type="ECO:0000256" key="1">
    <source>
        <dbReference type="SAM" id="MobiDB-lite"/>
    </source>
</evidence>
<dbReference type="Gramene" id="PAN32716">
    <property type="protein sequence ID" value="PAN32716"/>
    <property type="gene ID" value="PAHAL_5G507000"/>
</dbReference>
<feature type="compositionally biased region" description="Low complexity" evidence="1">
    <location>
        <begin position="180"/>
        <end position="190"/>
    </location>
</feature>
<feature type="compositionally biased region" description="Basic and acidic residues" evidence="1">
    <location>
        <begin position="116"/>
        <end position="146"/>
    </location>
</feature>
<dbReference type="EMBL" id="CM008050">
    <property type="protein sequence ID" value="PAN32716.1"/>
    <property type="molecule type" value="Genomic_DNA"/>
</dbReference>
<organism evidence="2">
    <name type="scientific">Panicum hallii</name>
    <dbReference type="NCBI Taxonomy" id="206008"/>
    <lineage>
        <taxon>Eukaryota</taxon>
        <taxon>Viridiplantae</taxon>
        <taxon>Streptophyta</taxon>
        <taxon>Embryophyta</taxon>
        <taxon>Tracheophyta</taxon>
        <taxon>Spermatophyta</taxon>
        <taxon>Magnoliopsida</taxon>
        <taxon>Liliopsida</taxon>
        <taxon>Poales</taxon>
        <taxon>Poaceae</taxon>
        <taxon>PACMAD clade</taxon>
        <taxon>Panicoideae</taxon>
        <taxon>Panicodae</taxon>
        <taxon>Paniceae</taxon>
        <taxon>Panicinae</taxon>
        <taxon>Panicum</taxon>
        <taxon>Panicum sect. Panicum</taxon>
    </lineage>
</organism>